<reference evidence="1 2" key="1">
    <citation type="submission" date="2024-11" db="EMBL/GenBank/DDBJ databases">
        <title>The Natural Products Discovery Center: Release of the First 8490 Sequenced Strains for Exploring Actinobacteria Biosynthetic Diversity.</title>
        <authorList>
            <person name="Kalkreuter E."/>
            <person name="Kautsar S.A."/>
            <person name="Yang D."/>
            <person name="Bader C.D."/>
            <person name="Teijaro C.N."/>
            <person name="Fluegel L."/>
            <person name="Davis C.M."/>
            <person name="Simpson J.R."/>
            <person name="Lauterbach L."/>
            <person name="Steele A.D."/>
            <person name="Gui C."/>
            <person name="Meng S."/>
            <person name="Li G."/>
            <person name="Viehrig K."/>
            <person name="Ye F."/>
            <person name="Su P."/>
            <person name="Kiefer A.F."/>
            <person name="Nichols A."/>
            <person name="Cepeda A.J."/>
            <person name="Yan W."/>
            <person name="Fan B."/>
            <person name="Jiang Y."/>
            <person name="Adhikari A."/>
            <person name="Zheng C.-J."/>
            <person name="Schuster L."/>
            <person name="Cowan T.M."/>
            <person name="Smanski M.J."/>
            <person name="Chevrette M.G."/>
            <person name="De Carvalho L.P.S."/>
            <person name="Shen B."/>
        </authorList>
    </citation>
    <scope>NUCLEOTIDE SEQUENCE [LARGE SCALE GENOMIC DNA]</scope>
    <source>
        <strain evidence="1 2">NPDC020863</strain>
    </source>
</reference>
<dbReference type="RefSeq" id="WP_404747650.1">
    <property type="nucleotide sequence ID" value="NZ_JBJDQH010000011.1"/>
</dbReference>
<keyword evidence="2" id="KW-1185">Reference proteome</keyword>
<evidence type="ECO:0000313" key="1">
    <source>
        <dbReference type="EMBL" id="MFK4269392.1"/>
    </source>
</evidence>
<accession>A0ABW8LU02</accession>
<dbReference type="Proteomes" id="UP001620295">
    <property type="component" value="Unassembled WGS sequence"/>
</dbReference>
<comment type="caution">
    <text evidence="1">The sequence shown here is derived from an EMBL/GenBank/DDBJ whole genome shotgun (WGS) entry which is preliminary data.</text>
</comment>
<organism evidence="1 2">
    <name type="scientific">Streptomyces milbemycinicus</name>
    <dbReference type="NCBI Taxonomy" id="476552"/>
    <lineage>
        <taxon>Bacteria</taxon>
        <taxon>Bacillati</taxon>
        <taxon>Actinomycetota</taxon>
        <taxon>Actinomycetes</taxon>
        <taxon>Kitasatosporales</taxon>
        <taxon>Streptomycetaceae</taxon>
        <taxon>Streptomyces</taxon>
    </lineage>
</organism>
<name>A0ABW8LU02_9ACTN</name>
<evidence type="ECO:0000313" key="2">
    <source>
        <dbReference type="Proteomes" id="UP001620295"/>
    </source>
</evidence>
<gene>
    <name evidence="1" type="ORF">ACI2L5_31295</name>
</gene>
<dbReference type="EMBL" id="JBJDQH010000011">
    <property type="protein sequence ID" value="MFK4269392.1"/>
    <property type="molecule type" value="Genomic_DNA"/>
</dbReference>
<proteinExistence type="predicted"/>
<protein>
    <submittedName>
        <fullName evidence="1">Uncharacterized protein</fullName>
    </submittedName>
</protein>
<sequence>MKLKRDLEMIPPQGVMVDQEETQTLLDLIKLNGHLDDLISVARSASGDLIDEVVFLDPEDALGVLRKFLSGDISTQELSKWPEFVYFLDTIGVAEEHQDVLIQFLFEISTPELFFEVNRETCLRWVSRLRQEIG</sequence>